<organism evidence="1 2">
    <name type="scientific">Erysiphe neolycopersici</name>
    <dbReference type="NCBI Taxonomy" id="212602"/>
    <lineage>
        <taxon>Eukaryota</taxon>
        <taxon>Fungi</taxon>
        <taxon>Dikarya</taxon>
        <taxon>Ascomycota</taxon>
        <taxon>Pezizomycotina</taxon>
        <taxon>Leotiomycetes</taxon>
        <taxon>Erysiphales</taxon>
        <taxon>Erysiphaceae</taxon>
        <taxon>Erysiphe</taxon>
    </lineage>
</organism>
<comment type="caution">
    <text evidence="1">The sequence shown here is derived from an EMBL/GenBank/DDBJ whole genome shotgun (WGS) entry which is preliminary data.</text>
</comment>
<evidence type="ECO:0000313" key="2">
    <source>
        <dbReference type="Proteomes" id="UP000286134"/>
    </source>
</evidence>
<proteinExistence type="predicted"/>
<dbReference type="EMBL" id="MCFK01005326">
    <property type="protein sequence ID" value="RKF60212.1"/>
    <property type="molecule type" value="Genomic_DNA"/>
</dbReference>
<dbReference type="Proteomes" id="UP000286134">
    <property type="component" value="Unassembled WGS sequence"/>
</dbReference>
<dbReference type="InterPro" id="IPR009991">
    <property type="entry name" value="DCTN3"/>
</dbReference>
<reference evidence="1 2" key="1">
    <citation type="journal article" date="2018" name="BMC Genomics">
        <title>Comparative genome analyses reveal sequence features reflecting distinct modes of host-adaptation between dicot and monocot powdery mildew.</title>
        <authorList>
            <person name="Wu Y."/>
            <person name="Ma X."/>
            <person name="Pan Z."/>
            <person name="Kale S.D."/>
            <person name="Song Y."/>
            <person name="King H."/>
            <person name="Zhang Q."/>
            <person name="Presley C."/>
            <person name="Deng X."/>
            <person name="Wei C.I."/>
            <person name="Xiao S."/>
        </authorList>
    </citation>
    <scope>NUCLEOTIDE SEQUENCE [LARGE SCALE GENOMIC DNA]</scope>
    <source>
        <strain evidence="1">UMSG2</strain>
    </source>
</reference>
<dbReference type="Pfam" id="PF07426">
    <property type="entry name" value="Dynactin_p22"/>
    <property type="match status" value="1"/>
</dbReference>
<accession>A0A420HS13</accession>
<dbReference type="GO" id="GO:0061640">
    <property type="term" value="P:cytoskeleton-dependent cytokinesis"/>
    <property type="evidence" value="ECO:0007669"/>
    <property type="project" value="InterPro"/>
</dbReference>
<sequence>MANSFDVTALETIDLLQGRLERIEYILFGDVDVAFDVSNGPSISERLLAVENRLQQVVLESKPLKELHKLYSNHPNLFRTPYSESVPTSTDITTMLSVINASASLYSETASRLSSMNDIPIPSSELSAQLIALQPQIAKIEAIQANQVREVRGLLERSAAIIEKWYLTNILEYGEIWASIDKRMSQIEQKIRQAKHAKQRDVIAQEKD</sequence>
<dbReference type="OrthoDB" id="5403729at2759"/>
<dbReference type="AlphaFoldDB" id="A0A420HS13"/>
<name>A0A420HS13_9PEZI</name>
<gene>
    <name evidence="1" type="ORF">OnM2_053035</name>
</gene>
<dbReference type="GO" id="GO:0005869">
    <property type="term" value="C:dynactin complex"/>
    <property type="evidence" value="ECO:0007669"/>
    <property type="project" value="InterPro"/>
</dbReference>
<protein>
    <submittedName>
        <fullName evidence="1">Putative nuclear distribution protein ro10</fullName>
    </submittedName>
</protein>
<evidence type="ECO:0000313" key="1">
    <source>
        <dbReference type="EMBL" id="RKF60212.1"/>
    </source>
</evidence>
<keyword evidence="2" id="KW-1185">Reference proteome</keyword>